<gene>
    <name evidence="11 13" type="primary">purC</name>
    <name evidence="13" type="ORF">ERCIPSTX3056_052</name>
</gene>
<dbReference type="Gene3D" id="3.30.470.20">
    <property type="entry name" value="ATP-grasp fold, B domain"/>
    <property type="match status" value="1"/>
</dbReference>
<dbReference type="Gene3D" id="3.30.200.20">
    <property type="entry name" value="Phosphorylase Kinase, domain 1"/>
    <property type="match status" value="1"/>
</dbReference>
<evidence type="ECO:0000256" key="5">
    <source>
        <dbReference type="ARBA" id="ARBA00022598"/>
    </source>
</evidence>
<name>A0A451DIS6_9GAMM</name>
<evidence type="ECO:0000256" key="9">
    <source>
        <dbReference type="ARBA" id="ARBA00030409"/>
    </source>
</evidence>
<evidence type="ECO:0000256" key="11">
    <source>
        <dbReference type="HAMAP-Rule" id="MF_00137"/>
    </source>
</evidence>
<dbReference type="InterPro" id="IPR001636">
    <property type="entry name" value="SAICAR_synth"/>
</dbReference>
<evidence type="ECO:0000259" key="12">
    <source>
        <dbReference type="Pfam" id="PF01259"/>
    </source>
</evidence>
<accession>A0A451DIS6</accession>
<dbReference type="NCBIfam" id="TIGR00081">
    <property type="entry name" value="purC"/>
    <property type="match status" value="1"/>
</dbReference>
<evidence type="ECO:0000256" key="6">
    <source>
        <dbReference type="ARBA" id="ARBA00022741"/>
    </source>
</evidence>
<keyword evidence="14" id="KW-1185">Reference proteome</keyword>
<dbReference type="EC" id="6.3.2.6" evidence="3 11"/>
<dbReference type="EMBL" id="LR217725">
    <property type="protein sequence ID" value="VFP86610.1"/>
    <property type="molecule type" value="Genomic_DNA"/>
</dbReference>
<comment type="similarity">
    <text evidence="2 11">Belongs to the SAICAR synthetase family.</text>
</comment>
<feature type="domain" description="SAICAR synthetase/ADE2 N-terminal" evidence="12">
    <location>
        <begin position="7"/>
        <end position="234"/>
    </location>
</feature>
<dbReference type="Pfam" id="PF01259">
    <property type="entry name" value="SAICAR_synt"/>
    <property type="match status" value="1"/>
</dbReference>
<evidence type="ECO:0000256" key="8">
    <source>
        <dbReference type="ARBA" id="ARBA00022840"/>
    </source>
</evidence>
<dbReference type="AlphaFoldDB" id="A0A451DIS6"/>
<comment type="catalytic activity">
    <reaction evidence="10 11">
        <text>5-amino-1-(5-phospho-D-ribosyl)imidazole-4-carboxylate + L-aspartate + ATP = (2S)-2-[5-amino-1-(5-phospho-beta-D-ribosyl)imidazole-4-carboxamido]succinate + ADP + phosphate + 2 H(+)</text>
        <dbReference type="Rhea" id="RHEA:22628"/>
        <dbReference type="ChEBI" id="CHEBI:15378"/>
        <dbReference type="ChEBI" id="CHEBI:29991"/>
        <dbReference type="ChEBI" id="CHEBI:30616"/>
        <dbReference type="ChEBI" id="CHEBI:43474"/>
        <dbReference type="ChEBI" id="CHEBI:58443"/>
        <dbReference type="ChEBI" id="CHEBI:77657"/>
        <dbReference type="ChEBI" id="CHEBI:456216"/>
        <dbReference type="EC" id="6.3.2.6"/>
    </reaction>
</comment>
<dbReference type="FunFam" id="3.30.200.20:FF:000086">
    <property type="entry name" value="Phosphoribosylaminoimidazole-succinocarboxamide synthase"/>
    <property type="match status" value="1"/>
</dbReference>
<proteinExistence type="inferred from homology"/>
<evidence type="ECO:0000256" key="7">
    <source>
        <dbReference type="ARBA" id="ARBA00022755"/>
    </source>
</evidence>
<evidence type="ECO:0000256" key="10">
    <source>
        <dbReference type="ARBA" id="ARBA00048475"/>
    </source>
</evidence>
<reference evidence="13 14" key="1">
    <citation type="submission" date="2019-02" db="EMBL/GenBank/DDBJ databases">
        <authorList>
            <person name="Manzano-Marin A."/>
            <person name="Manzano-Marin A."/>
        </authorList>
    </citation>
    <scope>NUCLEOTIDE SEQUENCE [LARGE SCALE GENOMIC DNA]</scope>
    <source>
        <strain evidence="13 14">ErCipseudotaxifoliae</strain>
    </source>
</reference>
<dbReference type="FunFam" id="3.30.470.20:FF:000006">
    <property type="entry name" value="Phosphoribosylaminoimidazole-succinocarboxamide synthase"/>
    <property type="match status" value="1"/>
</dbReference>
<dbReference type="InterPro" id="IPR028923">
    <property type="entry name" value="SAICAR_synt/ADE2_N"/>
</dbReference>
<dbReference type="CDD" id="cd01415">
    <property type="entry name" value="SAICAR_synt_PurC"/>
    <property type="match status" value="1"/>
</dbReference>
<dbReference type="OrthoDB" id="9801549at2"/>
<dbReference type="GO" id="GO:0004639">
    <property type="term" value="F:phosphoribosylaminoimidazolesuccinocarboxamide synthase activity"/>
    <property type="evidence" value="ECO:0007669"/>
    <property type="project" value="UniProtKB-UniRule"/>
</dbReference>
<dbReference type="GO" id="GO:0005829">
    <property type="term" value="C:cytosol"/>
    <property type="evidence" value="ECO:0007669"/>
    <property type="project" value="TreeGrafter"/>
</dbReference>
<evidence type="ECO:0000313" key="13">
    <source>
        <dbReference type="EMBL" id="VFP86610.1"/>
    </source>
</evidence>
<evidence type="ECO:0000256" key="3">
    <source>
        <dbReference type="ARBA" id="ARBA00012217"/>
    </source>
</evidence>
<protein>
    <recommendedName>
        <fullName evidence="4 11">Phosphoribosylaminoimidazole-succinocarboxamide synthase</fullName>
        <ecNumber evidence="3 11">6.3.2.6</ecNumber>
    </recommendedName>
    <alternativeName>
        <fullName evidence="9 11">SAICAR synthetase</fullName>
    </alternativeName>
</protein>
<dbReference type="PANTHER" id="PTHR43599:SF3">
    <property type="entry name" value="SI:DKEY-6E2.2"/>
    <property type="match status" value="1"/>
</dbReference>
<dbReference type="Proteomes" id="UP000294462">
    <property type="component" value="Chromosome"/>
</dbReference>
<dbReference type="GO" id="GO:0006189">
    <property type="term" value="P:'de novo' IMP biosynthetic process"/>
    <property type="evidence" value="ECO:0007669"/>
    <property type="project" value="UniProtKB-UniRule"/>
</dbReference>
<dbReference type="InterPro" id="IPR018236">
    <property type="entry name" value="SAICAR_synthetase_CS"/>
</dbReference>
<keyword evidence="5 11" id="KW-0436">Ligase</keyword>
<dbReference type="SUPFAM" id="SSF56104">
    <property type="entry name" value="SAICAR synthase-like"/>
    <property type="match status" value="1"/>
</dbReference>
<dbReference type="PANTHER" id="PTHR43599">
    <property type="entry name" value="MULTIFUNCTIONAL PROTEIN ADE2"/>
    <property type="match status" value="1"/>
</dbReference>
<dbReference type="PROSITE" id="PS01058">
    <property type="entry name" value="SAICAR_SYNTHETASE_2"/>
    <property type="match status" value="1"/>
</dbReference>
<comment type="pathway">
    <text evidence="1 11">Purine metabolism; IMP biosynthesis via de novo pathway; 5-amino-1-(5-phospho-D-ribosyl)imidazole-4-carboxamide from 5-amino-1-(5-phospho-D-ribosyl)imidazole-4-carboxylate: step 1/2.</text>
</comment>
<dbReference type="HAMAP" id="MF_00137">
    <property type="entry name" value="SAICAR_synth"/>
    <property type="match status" value="1"/>
</dbReference>
<dbReference type="InterPro" id="IPR033934">
    <property type="entry name" value="SAICAR_synt_PurC"/>
</dbReference>
<evidence type="ECO:0000313" key="14">
    <source>
        <dbReference type="Proteomes" id="UP000294462"/>
    </source>
</evidence>
<dbReference type="RefSeq" id="WP_072665979.1">
    <property type="nucleotide sequence ID" value="NZ_LR217725.1"/>
</dbReference>
<dbReference type="GO" id="GO:0009236">
    <property type="term" value="P:cobalamin biosynthetic process"/>
    <property type="evidence" value="ECO:0007669"/>
    <property type="project" value="InterPro"/>
</dbReference>
<dbReference type="GO" id="GO:0005524">
    <property type="term" value="F:ATP binding"/>
    <property type="evidence" value="ECO:0007669"/>
    <property type="project" value="UniProtKB-KW"/>
</dbReference>
<evidence type="ECO:0000256" key="4">
    <source>
        <dbReference type="ARBA" id="ARBA00016460"/>
    </source>
</evidence>
<sequence>MRKIIELYRGKTKTLYSTDNPNLLVLEFRDDVSALDGQRIDQFYRKGLINNKLNYFIMSQLQEAGIPTQIEALYSHNAILVKNLEMVPLEFVLRNRAAGSLVKRLGIEEGVRLCPPLFDLFLKNDSKRDPMINSSYCETFGWVSKHHLSHMREITFQSNEILKKLFSAIGFILVDFKLEFGIFNNQVMLGDEFSPDSARLWDAKTLNKMDKDLYRQNRQTQVGLIEAYEEVANRLGVKLD</sequence>
<dbReference type="InterPro" id="IPR050089">
    <property type="entry name" value="SAICAR_synthetase"/>
</dbReference>
<dbReference type="PROSITE" id="PS01057">
    <property type="entry name" value="SAICAR_SYNTHETASE_1"/>
    <property type="match status" value="1"/>
</dbReference>
<organism evidence="13 14">
    <name type="scientific">Candidatus Erwinia haradaeae</name>
    <dbReference type="NCBI Taxonomy" id="1922217"/>
    <lineage>
        <taxon>Bacteria</taxon>
        <taxon>Pseudomonadati</taxon>
        <taxon>Pseudomonadota</taxon>
        <taxon>Gammaproteobacteria</taxon>
        <taxon>Enterobacterales</taxon>
        <taxon>Erwiniaceae</taxon>
        <taxon>Erwinia</taxon>
    </lineage>
</organism>
<dbReference type="UniPathway" id="UPA00074">
    <property type="reaction ID" value="UER00131"/>
</dbReference>
<evidence type="ECO:0000256" key="1">
    <source>
        <dbReference type="ARBA" id="ARBA00004672"/>
    </source>
</evidence>
<dbReference type="KEGG" id="ehd:ERCIPSTX3056_052"/>
<evidence type="ECO:0000256" key="2">
    <source>
        <dbReference type="ARBA" id="ARBA00010190"/>
    </source>
</evidence>
<keyword evidence="8 11" id="KW-0067">ATP-binding</keyword>
<keyword evidence="6 11" id="KW-0547">Nucleotide-binding</keyword>
<keyword evidence="7 11" id="KW-0658">Purine biosynthesis</keyword>